<gene>
    <name evidence="1" type="ORF">g.29454</name>
</gene>
<evidence type="ECO:0000313" key="1">
    <source>
        <dbReference type="EMBL" id="JAQ13928.1"/>
    </source>
</evidence>
<protein>
    <submittedName>
        <fullName evidence="1">Uncharacterized protein</fullName>
    </submittedName>
</protein>
<organism evidence="1">
    <name type="scientific">Lygus hesperus</name>
    <name type="common">Western plant bug</name>
    <dbReference type="NCBI Taxonomy" id="30085"/>
    <lineage>
        <taxon>Eukaryota</taxon>
        <taxon>Metazoa</taxon>
        <taxon>Ecdysozoa</taxon>
        <taxon>Arthropoda</taxon>
        <taxon>Hexapoda</taxon>
        <taxon>Insecta</taxon>
        <taxon>Pterygota</taxon>
        <taxon>Neoptera</taxon>
        <taxon>Paraneoptera</taxon>
        <taxon>Hemiptera</taxon>
        <taxon>Heteroptera</taxon>
        <taxon>Panheteroptera</taxon>
        <taxon>Cimicomorpha</taxon>
        <taxon>Miridae</taxon>
        <taxon>Mirini</taxon>
        <taxon>Lygus</taxon>
    </lineage>
</organism>
<reference evidence="1" key="1">
    <citation type="journal article" date="2016" name="Gigascience">
        <title>De novo construction of an expanded transcriptome assembly for the western tarnished plant bug, Lygus hesperus.</title>
        <authorList>
            <person name="Tassone E.E."/>
            <person name="Geib S.M."/>
            <person name="Hall B."/>
            <person name="Fabrick J.A."/>
            <person name="Brent C.S."/>
            <person name="Hull J.J."/>
        </authorList>
    </citation>
    <scope>NUCLEOTIDE SEQUENCE</scope>
</reference>
<dbReference type="EMBL" id="GDHC01004701">
    <property type="protein sequence ID" value="JAQ13928.1"/>
    <property type="molecule type" value="Transcribed_RNA"/>
</dbReference>
<proteinExistence type="predicted"/>
<sequence length="127" mass="14483">PAQQEVPMHELQLTGTVLPVAQVHRHKGLGALLLRFQCVESLLQSVPYENLQLHCKLQCTWVLHCYLCITRNLFAPGCAVVRCKHSYDEAVLRTSHSLRHCDHILPHNSNCYDCGISWGWCVRFCST</sequence>
<name>A0A146M2C0_LYGHE</name>
<accession>A0A146M2C0</accession>
<dbReference type="AlphaFoldDB" id="A0A146M2C0"/>
<feature type="non-terminal residue" evidence="1">
    <location>
        <position position="1"/>
    </location>
</feature>